<keyword evidence="3" id="KW-0732">Signal</keyword>
<dbReference type="PANTHER" id="PTHR33376:SF7">
    <property type="entry name" value="C4-DICARBOXYLATE-BINDING PROTEIN DCTB"/>
    <property type="match status" value="1"/>
</dbReference>
<dbReference type="InterPro" id="IPR004682">
    <property type="entry name" value="TRAP_DctP"/>
</dbReference>
<dbReference type="GO" id="GO:0055085">
    <property type="term" value="P:transmembrane transport"/>
    <property type="evidence" value="ECO:0007669"/>
    <property type="project" value="InterPro"/>
</dbReference>
<keyword evidence="2" id="KW-0813">Transport</keyword>
<keyword evidence="4" id="KW-0675">Receptor</keyword>
<dbReference type="STRING" id="36842.SAMN02194393_00148"/>
<dbReference type="PIRSF" id="PIRSF006470">
    <property type="entry name" value="DctB"/>
    <property type="match status" value="1"/>
</dbReference>
<organism evidence="4 5">
    <name type="scientific">Maledivibacter halophilus</name>
    <dbReference type="NCBI Taxonomy" id="36842"/>
    <lineage>
        <taxon>Bacteria</taxon>
        <taxon>Bacillati</taxon>
        <taxon>Bacillota</taxon>
        <taxon>Clostridia</taxon>
        <taxon>Peptostreptococcales</taxon>
        <taxon>Caminicellaceae</taxon>
        <taxon>Maledivibacter</taxon>
    </lineage>
</organism>
<dbReference type="PANTHER" id="PTHR33376">
    <property type="match status" value="1"/>
</dbReference>
<evidence type="ECO:0000313" key="5">
    <source>
        <dbReference type="Proteomes" id="UP000190285"/>
    </source>
</evidence>
<evidence type="ECO:0000313" key="4">
    <source>
        <dbReference type="EMBL" id="SKC36342.1"/>
    </source>
</evidence>
<keyword evidence="5" id="KW-1185">Reference proteome</keyword>
<gene>
    <name evidence="4" type="ORF">SAMN02194393_00148</name>
</gene>
<evidence type="ECO:0000256" key="2">
    <source>
        <dbReference type="ARBA" id="ARBA00022448"/>
    </source>
</evidence>
<dbReference type="Proteomes" id="UP000190285">
    <property type="component" value="Unassembled WGS sequence"/>
</dbReference>
<evidence type="ECO:0000256" key="3">
    <source>
        <dbReference type="ARBA" id="ARBA00022729"/>
    </source>
</evidence>
<protein>
    <submittedName>
        <fullName evidence="4">Tripartite ATP-independent transporter solute receptor, DctP family</fullName>
    </submittedName>
</protein>
<dbReference type="RefSeq" id="WP_079488603.1">
    <property type="nucleotide sequence ID" value="NZ_FUZT01000001.1"/>
</dbReference>
<dbReference type="NCBIfam" id="NF037995">
    <property type="entry name" value="TRAP_S1"/>
    <property type="match status" value="1"/>
</dbReference>
<dbReference type="GO" id="GO:0030288">
    <property type="term" value="C:outer membrane-bounded periplasmic space"/>
    <property type="evidence" value="ECO:0007669"/>
    <property type="project" value="InterPro"/>
</dbReference>
<dbReference type="InterPro" id="IPR018389">
    <property type="entry name" value="DctP_fam"/>
</dbReference>
<accession>A0A1T5IBI0</accession>
<evidence type="ECO:0000256" key="1">
    <source>
        <dbReference type="ARBA" id="ARBA00009023"/>
    </source>
</evidence>
<comment type="similarity">
    <text evidence="1">Belongs to the bacterial solute-binding protein 7 family.</text>
</comment>
<name>A0A1T5IBI0_9FIRM</name>
<dbReference type="Gene3D" id="3.40.190.170">
    <property type="entry name" value="Bacterial extracellular solute-binding protein, family 7"/>
    <property type="match status" value="1"/>
</dbReference>
<dbReference type="InterPro" id="IPR038404">
    <property type="entry name" value="TRAP_DctP_sf"/>
</dbReference>
<dbReference type="NCBIfam" id="TIGR00787">
    <property type="entry name" value="dctP"/>
    <property type="match status" value="1"/>
</dbReference>
<reference evidence="4 5" key="1">
    <citation type="submission" date="2017-02" db="EMBL/GenBank/DDBJ databases">
        <authorList>
            <person name="Peterson S.W."/>
        </authorList>
    </citation>
    <scope>NUCLEOTIDE SEQUENCE [LARGE SCALE GENOMIC DNA]</scope>
    <source>
        <strain evidence="4 5">M1</strain>
    </source>
</reference>
<dbReference type="CDD" id="cd13603">
    <property type="entry name" value="PBP2_TRAP_Siap_TeaA_like"/>
    <property type="match status" value="1"/>
</dbReference>
<dbReference type="Pfam" id="PF03480">
    <property type="entry name" value="DctP"/>
    <property type="match status" value="1"/>
</dbReference>
<dbReference type="AlphaFoldDB" id="A0A1T5IBI0"/>
<dbReference type="OrthoDB" id="9815946at2"/>
<proteinExistence type="inferred from homology"/>
<dbReference type="PROSITE" id="PS51257">
    <property type="entry name" value="PROKAR_LIPOPROTEIN"/>
    <property type="match status" value="1"/>
</dbReference>
<dbReference type="EMBL" id="FUZT01000001">
    <property type="protein sequence ID" value="SKC36342.1"/>
    <property type="molecule type" value="Genomic_DNA"/>
</dbReference>
<sequence length="344" mass="38967">MFGKKVLVWVIIVVLVGGLFAGCSQETDGKETTSAKKIEINIGHESNVQTPCHKALLEFEKSVEEKSDGRIDIKIFPASQLGKAMDMMEQVRRGDIQMSLGATTLFTQTIPEFAVWDSFYLFDDEAHAHRVLDGKAGKELLKPLEPMGLTGLGYMEIGFRNFSNSKQPIKTAEDVQGIKIRGYNPIQIKAWEAAGATLTNLSWTEVFTSLQQNLIDGQECATTSFYTAKFYEAQKYWSLTKHIYTNYLWYANTKFMDSLSDEDRGLIEEEIEAAIKLERDLMKKQEEETLAQLPDLGIEVNEVPLEERKKMAELMNAAVKEDIISKCGQEIYNMVMKEVEAERK</sequence>